<evidence type="ECO:0000313" key="5">
    <source>
        <dbReference type="Proteomes" id="UP000779574"/>
    </source>
</evidence>
<evidence type="ECO:0000313" key="4">
    <source>
        <dbReference type="Proteomes" id="UP000729357"/>
    </source>
</evidence>
<gene>
    <name evidence="2" type="ORF">KCU76_g6744</name>
    <name evidence="3" type="ORF">KCU98_g3205</name>
</gene>
<name>A0A9P8EJB2_AURME</name>
<feature type="transmembrane region" description="Helical" evidence="1">
    <location>
        <begin position="20"/>
        <end position="37"/>
    </location>
</feature>
<keyword evidence="4" id="KW-1185">Reference proteome</keyword>
<keyword evidence="1" id="KW-0812">Transmembrane</keyword>
<feature type="non-terminal residue" evidence="2">
    <location>
        <position position="134"/>
    </location>
</feature>
<dbReference type="EMBL" id="JAHFXF010000232">
    <property type="protein sequence ID" value="KAG9692369.1"/>
    <property type="molecule type" value="Genomic_DNA"/>
</dbReference>
<dbReference type="AlphaFoldDB" id="A0A9P8EJB2"/>
<reference evidence="2" key="1">
    <citation type="journal article" date="2021" name="J Fungi (Basel)">
        <title>Virulence traits and population genomics of the black yeast Aureobasidium melanogenum.</title>
        <authorList>
            <person name="Cernosa A."/>
            <person name="Sun X."/>
            <person name="Gostincar C."/>
            <person name="Fang C."/>
            <person name="Gunde-Cimerman N."/>
            <person name="Song Z."/>
        </authorList>
    </citation>
    <scope>NUCLEOTIDE SEQUENCE</scope>
    <source>
        <strain evidence="3">EXF-9298</strain>
        <strain evidence="2">EXF-9911</strain>
    </source>
</reference>
<keyword evidence="1" id="KW-1133">Transmembrane helix</keyword>
<evidence type="ECO:0000256" key="1">
    <source>
        <dbReference type="SAM" id="Phobius"/>
    </source>
</evidence>
<dbReference type="OrthoDB" id="3908166at2759"/>
<comment type="caution">
    <text evidence="2">The sequence shown here is derived from an EMBL/GenBank/DDBJ whole genome shotgun (WGS) entry which is preliminary data.</text>
</comment>
<organism evidence="2 5">
    <name type="scientific">Aureobasidium melanogenum</name>
    <name type="common">Aureobasidium pullulans var. melanogenum</name>
    <dbReference type="NCBI Taxonomy" id="46634"/>
    <lineage>
        <taxon>Eukaryota</taxon>
        <taxon>Fungi</taxon>
        <taxon>Dikarya</taxon>
        <taxon>Ascomycota</taxon>
        <taxon>Pezizomycotina</taxon>
        <taxon>Dothideomycetes</taxon>
        <taxon>Dothideomycetidae</taxon>
        <taxon>Dothideales</taxon>
        <taxon>Saccotheciaceae</taxon>
        <taxon>Aureobasidium</taxon>
    </lineage>
</organism>
<dbReference type="Proteomes" id="UP000729357">
    <property type="component" value="Unassembled WGS sequence"/>
</dbReference>
<reference evidence="2" key="2">
    <citation type="submission" date="2021-08" db="EMBL/GenBank/DDBJ databases">
        <authorList>
            <person name="Gostincar C."/>
            <person name="Sun X."/>
            <person name="Song Z."/>
            <person name="Gunde-Cimerman N."/>
        </authorList>
    </citation>
    <scope>NUCLEOTIDE SEQUENCE</scope>
    <source>
        <strain evidence="3">EXF-9298</strain>
        <strain evidence="2">EXF-9911</strain>
    </source>
</reference>
<evidence type="ECO:0000313" key="2">
    <source>
        <dbReference type="EMBL" id="KAG9692369.1"/>
    </source>
</evidence>
<feature type="transmembrane region" description="Helical" evidence="1">
    <location>
        <begin position="43"/>
        <end position="64"/>
    </location>
</feature>
<evidence type="ECO:0000313" key="3">
    <source>
        <dbReference type="EMBL" id="KAG9987630.1"/>
    </source>
</evidence>
<dbReference type="EMBL" id="JAHFXS010000209">
    <property type="protein sequence ID" value="KAG9987630.1"/>
    <property type="molecule type" value="Genomic_DNA"/>
</dbReference>
<sequence length="134" mass="14359">MPQTQPPPPKPLPSGMNVRTLAMMAMVYVVVAATLSAKPDQDFSYNTAIVGVLSYIIVEGASLISEAVRLYSTPIADDQGGARPHPAYMGYLTKTLAGMIIFGGAFGRVDVAWEAVSMLRGFLYQLQSTFTGKP</sequence>
<protein>
    <submittedName>
        <fullName evidence="2">Uncharacterized protein</fullName>
    </submittedName>
</protein>
<dbReference type="Proteomes" id="UP000779574">
    <property type="component" value="Unassembled WGS sequence"/>
</dbReference>
<keyword evidence="1" id="KW-0472">Membrane</keyword>
<accession>A0A9P8EJB2</accession>
<proteinExistence type="predicted"/>